<evidence type="ECO:0000313" key="2">
    <source>
        <dbReference type="EMBL" id="KAK6168523.1"/>
    </source>
</evidence>
<comment type="caution">
    <text evidence="2">The sequence shown here is derived from an EMBL/GenBank/DDBJ whole genome shotgun (WGS) entry which is preliminary data.</text>
</comment>
<keyword evidence="3" id="KW-1185">Reference proteome</keyword>
<gene>
    <name evidence="2" type="ORF">SNE40_021036</name>
</gene>
<name>A0AAN8G9C3_PATCE</name>
<proteinExistence type="predicted"/>
<keyword evidence="1" id="KW-0732">Signal</keyword>
<dbReference type="Proteomes" id="UP001347796">
    <property type="component" value="Unassembled WGS sequence"/>
</dbReference>
<feature type="signal peptide" evidence="1">
    <location>
        <begin position="1"/>
        <end position="22"/>
    </location>
</feature>
<evidence type="ECO:0000313" key="3">
    <source>
        <dbReference type="Proteomes" id="UP001347796"/>
    </source>
</evidence>
<feature type="chain" id="PRO_5042926326" evidence="1">
    <location>
        <begin position="23"/>
        <end position="138"/>
    </location>
</feature>
<reference evidence="2 3" key="1">
    <citation type="submission" date="2024-01" db="EMBL/GenBank/DDBJ databases">
        <title>The genome of the rayed Mediterranean limpet Patella caerulea (Linnaeus, 1758).</title>
        <authorList>
            <person name="Anh-Thu Weber A."/>
            <person name="Halstead-Nussloch G."/>
        </authorList>
    </citation>
    <scope>NUCLEOTIDE SEQUENCE [LARGE SCALE GENOMIC DNA]</scope>
    <source>
        <strain evidence="2">AATW-2023a</strain>
        <tissue evidence="2">Whole specimen</tissue>
    </source>
</reference>
<sequence>MHVFVCYVLLIVGYNSLTATLAATTPVPQPCFCGDVSYNETEEPFYVTNCIFCKNCGDVHIIHCQEFCVDSEDDPDQCCPYCPNGSNCLAYGEKIPAGEPVQVGQFMCECQPVVVGPGQREASCVPLPPNDGGDLKKK</sequence>
<dbReference type="AlphaFoldDB" id="A0AAN8G9C3"/>
<dbReference type="EMBL" id="JAZGQO010000016">
    <property type="protein sequence ID" value="KAK6168523.1"/>
    <property type="molecule type" value="Genomic_DNA"/>
</dbReference>
<organism evidence="2 3">
    <name type="scientific">Patella caerulea</name>
    <name type="common">Rayed Mediterranean limpet</name>
    <dbReference type="NCBI Taxonomy" id="87958"/>
    <lineage>
        <taxon>Eukaryota</taxon>
        <taxon>Metazoa</taxon>
        <taxon>Spiralia</taxon>
        <taxon>Lophotrochozoa</taxon>
        <taxon>Mollusca</taxon>
        <taxon>Gastropoda</taxon>
        <taxon>Patellogastropoda</taxon>
        <taxon>Patelloidea</taxon>
        <taxon>Patellidae</taxon>
        <taxon>Patella</taxon>
    </lineage>
</organism>
<evidence type="ECO:0000256" key="1">
    <source>
        <dbReference type="SAM" id="SignalP"/>
    </source>
</evidence>
<protein>
    <submittedName>
        <fullName evidence="2">Uncharacterized protein</fullName>
    </submittedName>
</protein>
<accession>A0AAN8G9C3</accession>